<dbReference type="AlphaFoldDB" id="A0A1F5NVK4"/>
<sequence>MPQISVKARAGLTDAIIKTLAFFSLYGIPLTSRRIWELLYETKAEFAEVEQNLRRLSSAGTIEAIGAFYALKPWDQRQYEQNNLDLLKRWKLVRKYQRLLATLPFTQCVCVINSIAIGSVKAESDIDFFVITKADRLYIVRSIIILIFKLLGVYKNRTHIANRFCFGFYVSEYNLRLEHLLLKPDDPYFAFWLATILPLDGFDTYQNLIHANPWLKSYFPNFDPIQRRAYLGGLVNSGLKKFLELLLAVPAFLIEPLARFVHIRHTFNLPENRWSTSSTVANKHMLKLHALDPRQKIRDDFFRVISQTPKPEKLESDKSIL</sequence>
<keyword evidence="1" id="KW-0812">Transmembrane</keyword>
<evidence type="ECO:0000313" key="2">
    <source>
        <dbReference type="EMBL" id="OGE81706.1"/>
    </source>
</evidence>
<dbReference type="STRING" id="1817825.A2720_02205"/>
<dbReference type="EMBL" id="MFEL01000006">
    <property type="protein sequence ID" value="OGE81706.1"/>
    <property type="molecule type" value="Genomic_DNA"/>
</dbReference>
<reference evidence="2 3" key="1">
    <citation type="journal article" date="2016" name="Nat. Commun.">
        <title>Thousands of microbial genomes shed light on interconnected biogeochemical processes in an aquifer system.</title>
        <authorList>
            <person name="Anantharaman K."/>
            <person name="Brown C.T."/>
            <person name="Hug L.A."/>
            <person name="Sharon I."/>
            <person name="Castelle C.J."/>
            <person name="Probst A.J."/>
            <person name="Thomas B.C."/>
            <person name="Singh A."/>
            <person name="Wilkins M.J."/>
            <person name="Karaoz U."/>
            <person name="Brodie E.L."/>
            <person name="Williams K.H."/>
            <person name="Hubbard S.S."/>
            <person name="Banfield J.F."/>
        </authorList>
    </citation>
    <scope>NUCLEOTIDE SEQUENCE [LARGE SCALE GENOMIC DNA]</scope>
</reference>
<evidence type="ECO:0000313" key="3">
    <source>
        <dbReference type="Proteomes" id="UP000178892"/>
    </source>
</evidence>
<keyword evidence="1" id="KW-1133">Transmembrane helix</keyword>
<accession>A0A1F5NVK4</accession>
<protein>
    <recommendedName>
        <fullName evidence="4">Polymerase nucleotidyl transferase domain-containing protein</fullName>
    </recommendedName>
</protein>
<feature type="transmembrane region" description="Helical" evidence="1">
    <location>
        <begin position="99"/>
        <end position="117"/>
    </location>
</feature>
<dbReference type="Proteomes" id="UP000178892">
    <property type="component" value="Unassembled WGS sequence"/>
</dbReference>
<comment type="caution">
    <text evidence="2">The sequence shown here is derived from an EMBL/GenBank/DDBJ whole genome shotgun (WGS) entry which is preliminary data.</text>
</comment>
<evidence type="ECO:0000256" key="1">
    <source>
        <dbReference type="SAM" id="Phobius"/>
    </source>
</evidence>
<evidence type="ECO:0008006" key="4">
    <source>
        <dbReference type="Google" id="ProtNLM"/>
    </source>
</evidence>
<name>A0A1F5NVK4_9BACT</name>
<proteinExistence type="predicted"/>
<keyword evidence="1" id="KW-0472">Membrane</keyword>
<feature type="transmembrane region" description="Helical" evidence="1">
    <location>
        <begin position="137"/>
        <end position="154"/>
    </location>
</feature>
<gene>
    <name evidence="2" type="ORF">A2720_02205</name>
</gene>
<organism evidence="2 3">
    <name type="scientific">Candidatus Doudnabacteria bacterium RIFCSPHIGHO2_01_FULL_46_24</name>
    <dbReference type="NCBI Taxonomy" id="1817825"/>
    <lineage>
        <taxon>Bacteria</taxon>
        <taxon>Candidatus Doudnaibacteriota</taxon>
    </lineage>
</organism>